<keyword evidence="3" id="KW-0349">Heme</keyword>
<dbReference type="EMBL" id="SFBE01000211">
    <property type="protein sequence ID" value="TRU49370.1"/>
    <property type="molecule type" value="Genomic_DNA"/>
</dbReference>
<dbReference type="SUPFAM" id="SSF56014">
    <property type="entry name" value="Nitrite and sulphite reductase 4Fe-4S domain-like"/>
    <property type="match status" value="2"/>
</dbReference>
<keyword evidence="7" id="KW-0411">Iron-sulfur</keyword>
<evidence type="ECO:0000256" key="5">
    <source>
        <dbReference type="ARBA" id="ARBA00023002"/>
    </source>
</evidence>
<evidence type="ECO:0000256" key="3">
    <source>
        <dbReference type="ARBA" id="ARBA00022617"/>
    </source>
</evidence>
<feature type="domain" description="Nitrite/Sulfite reductase ferredoxin-like" evidence="9">
    <location>
        <begin position="316"/>
        <end position="379"/>
    </location>
</feature>
<dbReference type="GO" id="GO:0051539">
    <property type="term" value="F:4 iron, 4 sulfur cluster binding"/>
    <property type="evidence" value="ECO:0007669"/>
    <property type="project" value="UniProtKB-KW"/>
</dbReference>
<dbReference type="InterPro" id="IPR045854">
    <property type="entry name" value="NO2/SO3_Rdtase_4Fe4S_sf"/>
</dbReference>
<dbReference type="PANTHER" id="PTHR32439:SF0">
    <property type="entry name" value="FERREDOXIN--NITRITE REDUCTASE, CHLOROPLASTIC"/>
    <property type="match status" value="1"/>
</dbReference>
<dbReference type="Pfam" id="PF01077">
    <property type="entry name" value="NIR_SIR"/>
    <property type="match status" value="2"/>
</dbReference>
<comment type="similarity">
    <text evidence="1">Belongs to the nitrite and sulfite reductase 4Fe-4S domain family.</text>
</comment>
<gene>
    <name evidence="10" type="ORF">EWV57_12425</name>
</gene>
<keyword evidence="5 10" id="KW-0560">Oxidoreductase</keyword>
<evidence type="ECO:0000259" key="9">
    <source>
        <dbReference type="Pfam" id="PF03460"/>
    </source>
</evidence>
<name>A0A552FRN5_MICAE</name>
<dbReference type="Gene3D" id="3.90.480.20">
    <property type="match status" value="1"/>
</dbReference>
<evidence type="ECO:0000256" key="7">
    <source>
        <dbReference type="ARBA" id="ARBA00023014"/>
    </source>
</evidence>
<dbReference type="InterPro" id="IPR006066">
    <property type="entry name" value="NO2/SO3_Rdtase_FeS/sirohaem_BS"/>
</dbReference>
<dbReference type="InterPro" id="IPR005117">
    <property type="entry name" value="NiRdtase/SiRdtase_haem-b_fer"/>
</dbReference>
<dbReference type="NCBIfam" id="TIGR02435">
    <property type="entry name" value="CobG"/>
    <property type="match status" value="1"/>
</dbReference>
<dbReference type="GO" id="GO:0020037">
    <property type="term" value="F:heme binding"/>
    <property type="evidence" value="ECO:0007669"/>
    <property type="project" value="InterPro"/>
</dbReference>
<dbReference type="GO" id="GO:0048307">
    <property type="term" value="F:ferredoxin-nitrite reductase activity"/>
    <property type="evidence" value="ECO:0007669"/>
    <property type="project" value="UniProtKB-EC"/>
</dbReference>
<protein>
    <submittedName>
        <fullName evidence="10">Ferredoxin--nitrite reductase</fullName>
        <ecNumber evidence="10">1.7.7.1</ecNumber>
    </submittedName>
</protein>
<evidence type="ECO:0000259" key="8">
    <source>
        <dbReference type="Pfam" id="PF01077"/>
    </source>
</evidence>
<keyword evidence="4" id="KW-0479">Metal-binding</keyword>
<feature type="domain" description="Nitrite/Sulfite reductase ferredoxin-like" evidence="9">
    <location>
        <begin position="64"/>
        <end position="125"/>
    </location>
</feature>
<feature type="domain" description="Nitrite/sulphite reductase 4Fe-4S" evidence="8">
    <location>
        <begin position="135"/>
        <end position="292"/>
    </location>
</feature>
<organism evidence="10 11">
    <name type="scientific">Microcystis aeruginosa Ma_QC_Ch_20071001_S25D</name>
    <dbReference type="NCBI Taxonomy" id="2486250"/>
    <lineage>
        <taxon>Bacteria</taxon>
        <taxon>Bacillati</taxon>
        <taxon>Cyanobacteriota</taxon>
        <taxon>Cyanophyceae</taxon>
        <taxon>Oscillatoriophycideae</taxon>
        <taxon>Chroococcales</taxon>
        <taxon>Microcystaceae</taxon>
        <taxon>Microcystis</taxon>
    </lineage>
</organism>
<comment type="caution">
    <text evidence="10">The sequence shown here is derived from an EMBL/GenBank/DDBJ whole genome shotgun (WGS) entry which is preliminary data.</text>
</comment>
<accession>A0A552FRN5</accession>
<dbReference type="Proteomes" id="UP000316958">
    <property type="component" value="Unassembled WGS sequence"/>
</dbReference>
<dbReference type="PRINTS" id="PR00397">
    <property type="entry name" value="SIROHAEM"/>
</dbReference>
<dbReference type="InterPro" id="IPR051329">
    <property type="entry name" value="NIR_SIR_4Fe-4S"/>
</dbReference>
<evidence type="ECO:0000256" key="2">
    <source>
        <dbReference type="ARBA" id="ARBA00022485"/>
    </source>
</evidence>
<keyword evidence="2" id="KW-0004">4Fe-4S</keyword>
<evidence type="ECO:0000256" key="6">
    <source>
        <dbReference type="ARBA" id="ARBA00023004"/>
    </source>
</evidence>
<dbReference type="Gene3D" id="3.30.413.10">
    <property type="entry name" value="Sulfite Reductase Hemoprotein, domain 1"/>
    <property type="match status" value="2"/>
</dbReference>
<evidence type="ECO:0000256" key="4">
    <source>
        <dbReference type="ARBA" id="ARBA00022723"/>
    </source>
</evidence>
<dbReference type="InterPro" id="IPR036136">
    <property type="entry name" value="Nit/Sulf_reduc_fer-like_dom_sf"/>
</dbReference>
<evidence type="ECO:0000313" key="11">
    <source>
        <dbReference type="Proteomes" id="UP000316958"/>
    </source>
</evidence>
<feature type="domain" description="Nitrite/sulphite reductase 4Fe-4S" evidence="8">
    <location>
        <begin position="393"/>
        <end position="502"/>
    </location>
</feature>
<dbReference type="SUPFAM" id="SSF55124">
    <property type="entry name" value="Nitrite/Sulfite reductase N-terminal domain-like"/>
    <property type="match status" value="2"/>
</dbReference>
<dbReference type="InterPro" id="IPR006067">
    <property type="entry name" value="NO2/SO3_Rdtase_4Fe4S_dom"/>
</dbReference>
<dbReference type="PROSITE" id="PS00365">
    <property type="entry name" value="NIR_SIR"/>
    <property type="match status" value="1"/>
</dbReference>
<dbReference type="NCBIfam" id="NF007125">
    <property type="entry name" value="PRK09566.1"/>
    <property type="match status" value="1"/>
</dbReference>
<reference evidence="10 11" key="1">
    <citation type="submission" date="2019-01" db="EMBL/GenBank/DDBJ databases">
        <title>Coherence of Microcystis species and biogeography revealed through population genomics.</title>
        <authorList>
            <person name="Perez-Carrascal O.M."/>
            <person name="Terrat Y."/>
            <person name="Giani A."/>
            <person name="Fortin N."/>
            <person name="Tromas N."/>
            <person name="Shapiro B.J."/>
        </authorList>
    </citation>
    <scope>NUCLEOTIDE SEQUENCE [LARGE SCALE GENOMIC DNA]</scope>
    <source>
        <strain evidence="10">Ma_QC_Ch_20071001_S25D</strain>
    </source>
</reference>
<dbReference type="AlphaFoldDB" id="A0A552FRN5"/>
<dbReference type="InterPro" id="IPR012798">
    <property type="entry name" value="Cbl_synth_CobG-like"/>
</dbReference>
<sequence length="513" mass="57177">MVQAPEKDGTTLNKFEKFKAEKDGLAIKDELDHFAQIGWEAMDKTDLEHRLKWVGVFYRPVTPGKFMMRLRIPNGILSSEQMRVLGEIVQRYGDDGNADITTRQNLQLRGIRIEDIPDIFQRLKSVGMTSVQSGMDNVRNITGSPMAGLDADELIDTRELVQKVQDMITNYGQGNYQFTNLPRKFNIAIEGGRDNSVHAEINDIAFVPAYKEEELGFNVVVGGFFSAKRCEAAIPMNVWVRPNQEVVDLCRGILEVYRDNGLRSNRQKSRLMWLIDEWGIEEFRTRVANHLGYPLATAAEKDAIDWEKRDHLGVFPQKQEGLSYIGLCIPVGRLFADDMLDLARIAEVYGSGELRLTVEQNVIIPNIAAENIATLLTEPLLAKFTPNPTPLQRALVSCTGAQFCNFALIETKNKAVDLIRQLDAELNIPRGVRIHWTGCPNSCGQPQVADIGLMGTKARKDGKTVEGVDLYMGGEVGKDAHLGSCVQKGIPCEDLKSLLTSILIKQFGATPKG</sequence>
<dbReference type="PANTHER" id="PTHR32439">
    <property type="entry name" value="FERREDOXIN--NITRITE REDUCTASE, CHLOROPLASTIC"/>
    <property type="match status" value="1"/>
</dbReference>
<dbReference type="GO" id="GO:0046872">
    <property type="term" value="F:metal ion binding"/>
    <property type="evidence" value="ECO:0007669"/>
    <property type="project" value="UniProtKB-KW"/>
</dbReference>
<evidence type="ECO:0000256" key="1">
    <source>
        <dbReference type="ARBA" id="ARBA00010429"/>
    </source>
</evidence>
<keyword evidence="6" id="KW-0408">Iron</keyword>
<dbReference type="Pfam" id="PF03460">
    <property type="entry name" value="NIR_SIR_ferr"/>
    <property type="match status" value="2"/>
</dbReference>
<proteinExistence type="inferred from homology"/>
<evidence type="ECO:0000313" key="10">
    <source>
        <dbReference type="EMBL" id="TRU49370.1"/>
    </source>
</evidence>
<dbReference type="EC" id="1.7.7.1" evidence="10"/>